<sequence>MVEMVRRIVKDKELDDIDNICIYYVGFLEHKKFTKINVQTCEGVKSFLYPHCKPIKYNVTHPNNHKPNIYLCGHKAFTNFELALEYSLKFNCYIKFGKDVTHILPAPKKFCVMTVYSKLCYVKNWNSYHIWKTVWSNCDNYCYYYKKFAHTKKRYLDEINYYRKSVGNSALVLYIKLVILAQKRADLMAKYGYLMPDPRKYYDELIASSEYGHGIYLIKILYDDAWFHNSNFNRISAKKREMARLLSSNQKHIGIGIAKKGKTVYVCIKFTPKLI</sequence>
<evidence type="ECO:0000313" key="2">
    <source>
        <dbReference type="Proteomes" id="UP000046392"/>
    </source>
</evidence>
<feature type="domain" description="DUF7381" evidence="1">
    <location>
        <begin position="2"/>
        <end position="89"/>
    </location>
</feature>
<dbReference type="AlphaFoldDB" id="A0A0N5C064"/>
<dbReference type="Proteomes" id="UP000046392">
    <property type="component" value="Unplaced"/>
</dbReference>
<dbReference type="InterPro" id="IPR035940">
    <property type="entry name" value="CAP_sf"/>
</dbReference>
<dbReference type="SUPFAM" id="SSF55797">
    <property type="entry name" value="PR-1-like"/>
    <property type="match status" value="1"/>
</dbReference>
<accession>A0A0N5C064</accession>
<proteinExistence type="predicted"/>
<evidence type="ECO:0000259" key="1">
    <source>
        <dbReference type="Pfam" id="PF24100"/>
    </source>
</evidence>
<dbReference type="Gene3D" id="3.40.33.10">
    <property type="entry name" value="CAP"/>
    <property type="match status" value="1"/>
</dbReference>
<evidence type="ECO:0000313" key="3">
    <source>
        <dbReference type="WBParaSite" id="SPAL_0001139500.1"/>
    </source>
</evidence>
<dbReference type="Pfam" id="PF24100">
    <property type="entry name" value="DUF7381"/>
    <property type="match status" value="1"/>
</dbReference>
<dbReference type="WBParaSite" id="SPAL_0001139500.1">
    <property type="protein sequence ID" value="SPAL_0001139500.1"/>
    <property type="gene ID" value="SPAL_0001139500"/>
</dbReference>
<reference evidence="3" key="1">
    <citation type="submission" date="2017-02" db="UniProtKB">
        <authorList>
            <consortium name="WormBaseParasite"/>
        </authorList>
    </citation>
    <scope>IDENTIFICATION</scope>
</reference>
<organism evidence="2 3">
    <name type="scientific">Strongyloides papillosus</name>
    <name type="common">Intestinal threadworm</name>
    <dbReference type="NCBI Taxonomy" id="174720"/>
    <lineage>
        <taxon>Eukaryota</taxon>
        <taxon>Metazoa</taxon>
        <taxon>Ecdysozoa</taxon>
        <taxon>Nematoda</taxon>
        <taxon>Chromadorea</taxon>
        <taxon>Rhabditida</taxon>
        <taxon>Tylenchina</taxon>
        <taxon>Panagrolaimomorpha</taxon>
        <taxon>Strongyloidoidea</taxon>
        <taxon>Strongyloididae</taxon>
        <taxon>Strongyloides</taxon>
    </lineage>
</organism>
<dbReference type="InterPro" id="IPR055805">
    <property type="entry name" value="DUF7381"/>
</dbReference>
<protein>
    <submittedName>
        <fullName evidence="3">SCP domain-containing protein</fullName>
    </submittedName>
</protein>
<name>A0A0N5C064_STREA</name>
<keyword evidence="2" id="KW-1185">Reference proteome</keyword>